<evidence type="ECO:0000313" key="2">
    <source>
        <dbReference type="Proteomes" id="UP000255167"/>
    </source>
</evidence>
<name>A0A378F3L8_KLEPN</name>
<accession>A0A378F3L8</accession>
<evidence type="ECO:0000313" key="1">
    <source>
        <dbReference type="EMBL" id="STW38598.1"/>
    </source>
</evidence>
<dbReference type="EMBL" id="UGNC01000003">
    <property type="protein sequence ID" value="STW38598.1"/>
    <property type="molecule type" value="Genomic_DNA"/>
</dbReference>
<protein>
    <submittedName>
        <fullName evidence="1">Uncharacterized protein</fullName>
    </submittedName>
</protein>
<reference evidence="1 2" key="1">
    <citation type="submission" date="2018-06" db="EMBL/GenBank/DDBJ databases">
        <authorList>
            <consortium name="Pathogen Informatics"/>
            <person name="Doyle S."/>
        </authorList>
    </citation>
    <scope>NUCLEOTIDE SEQUENCE [LARGE SCALE GENOMIC DNA]</scope>
    <source>
        <strain evidence="1 2">NCTC9617</strain>
    </source>
</reference>
<dbReference type="Proteomes" id="UP000255167">
    <property type="component" value="Unassembled WGS sequence"/>
</dbReference>
<sequence>MMNNPMTLNELVTVTEQARDSYRPAWHRVIQSAL</sequence>
<organism evidence="1 2">
    <name type="scientific">Klebsiella pneumoniae</name>
    <dbReference type="NCBI Taxonomy" id="573"/>
    <lineage>
        <taxon>Bacteria</taxon>
        <taxon>Pseudomonadati</taxon>
        <taxon>Pseudomonadota</taxon>
        <taxon>Gammaproteobacteria</taxon>
        <taxon>Enterobacterales</taxon>
        <taxon>Enterobacteriaceae</taxon>
        <taxon>Klebsiella/Raoultella group</taxon>
        <taxon>Klebsiella</taxon>
        <taxon>Klebsiella pneumoniae complex</taxon>
    </lineage>
</organism>
<proteinExistence type="predicted"/>
<gene>
    <name evidence="1" type="ORF">NCTC9617_00111</name>
</gene>
<dbReference type="AlphaFoldDB" id="A0A378F3L8"/>